<name>A0ABR2KNU2_9EUKA</name>
<dbReference type="EMBL" id="JAPFFF010000004">
    <property type="protein sequence ID" value="KAK8892784.1"/>
    <property type="molecule type" value="Genomic_DNA"/>
</dbReference>
<evidence type="ECO:0000313" key="2">
    <source>
        <dbReference type="EMBL" id="KAK8892784.1"/>
    </source>
</evidence>
<keyword evidence="3" id="KW-1185">Reference proteome</keyword>
<evidence type="ECO:0008006" key="4">
    <source>
        <dbReference type="Google" id="ProtNLM"/>
    </source>
</evidence>
<reference evidence="2 3" key="1">
    <citation type="submission" date="2024-04" db="EMBL/GenBank/DDBJ databases">
        <title>Tritrichomonas musculus Genome.</title>
        <authorList>
            <person name="Alves-Ferreira E."/>
            <person name="Grigg M."/>
            <person name="Lorenzi H."/>
            <person name="Galac M."/>
        </authorList>
    </citation>
    <scope>NUCLEOTIDE SEQUENCE [LARGE SCALE GENOMIC DNA]</scope>
    <source>
        <strain evidence="2 3">EAF2021</strain>
    </source>
</reference>
<evidence type="ECO:0000256" key="1">
    <source>
        <dbReference type="SAM" id="MobiDB-lite"/>
    </source>
</evidence>
<sequence>MSYVDTPDKKQKHPHYEHRTTKLDRKDNEFSSKKFQQVRKVSTHKNLLKSFGRIGMCLNDKQTSSIPIDNLNKICFILINDYDEEDKKLGVGPLNDGYLVGLKHHRLGFKVFYLYNSQSDEFSTFLSFLIQNTTEALTVFYSGRDDNTEGIEFSSSKLSKSSLNSIISKNCTGKARIMFITDSLGGGSVFDIKNCTNAISFSVKKTADRNPKEVKRTHGIFTYYFCKITSDCPNITPNRLVERMNPSLCRFSEEFVCEITSQELADSPIFFN</sequence>
<comment type="caution">
    <text evidence="2">The sequence shown here is derived from an EMBL/GenBank/DDBJ whole genome shotgun (WGS) entry which is preliminary data.</text>
</comment>
<protein>
    <recommendedName>
        <fullName evidence="4">Caspase family p20 domain-containing protein</fullName>
    </recommendedName>
</protein>
<dbReference type="Proteomes" id="UP001470230">
    <property type="component" value="Unassembled WGS sequence"/>
</dbReference>
<accession>A0ABR2KNU2</accession>
<proteinExistence type="predicted"/>
<evidence type="ECO:0000313" key="3">
    <source>
        <dbReference type="Proteomes" id="UP001470230"/>
    </source>
</evidence>
<gene>
    <name evidence="2" type="ORF">M9Y10_030026</name>
</gene>
<feature type="region of interest" description="Disordered" evidence="1">
    <location>
        <begin position="1"/>
        <end position="24"/>
    </location>
</feature>
<organism evidence="2 3">
    <name type="scientific">Tritrichomonas musculus</name>
    <dbReference type="NCBI Taxonomy" id="1915356"/>
    <lineage>
        <taxon>Eukaryota</taxon>
        <taxon>Metamonada</taxon>
        <taxon>Parabasalia</taxon>
        <taxon>Tritrichomonadida</taxon>
        <taxon>Tritrichomonadidae</taxon>
        <taxon>Tritrichomonas</taxon>
    </lineage>
</organism>